<organism evidence="2 3">
    <name type="scientific">Streptomyces carminius</name>
    <dbReference type="NCBI Taxonomy" id="2665496"/>
    <lineage>
        <taxon>Bacteria</taxon>
        <taxon>Bacillati</taxon>
        <taxon>Actinomycetota</taxon>
        <taxon>Actinomycetes</taxon>
        <taxon>Kitasatosporales</taxon>
        <taxon>Streptomycetaceae</taxon>
        <taxon>Streptomyces</taxon>
    </lineage>
</organism>
<dbReference type="AlphaFoldDB" id="A0A2M8M6F2"/>
<dbReference type="InterPro" id="IPR016181">
    <property type="entry name" value="Acyl_CoA_acyltransferase"/>
</dbReference>
<proteinExistence type="predicted"/>
<protein>
    <submittedName>
        <fullName evidence="2">Glycosyl transferase family 1</fullName>
    </submittedName>
</protein>
<evidence type="ECO:0000259" key="1">
    <source>
        <dbReference type="Pfam" id="PF13480"/>
    </source>
</evidence>
<dbReference type="Pfam" id="PF13480">
    <property type="entry name" value="Acetyltransf_6"/>
    <property type="match status" value="1"/>
</dbReference>
<dbReference type="GO" id="GO:0016740">
    <property type="term" value="F:transferase activity"/>
    <property type="evidence" value="ECO:0007669"/>
    <property type="project" value="UniProtKB-KW"/>
</dbReference>
<dbReference type="Proteomes" id="UP000230407">
    <property type="component" value="Unassembled WGS sequence"/>
</dbReference>
<dbReference type="SUPFAM" id="SSF55729">
    <property type="entry name" value="Acyl-CoA N-acyltransferases (Nat)"/>
    <property type="match status" value="1"/>
</dbReference>
<dbReference type="EMBL" id="PGGW01000011">
    <property type="protein sequence ID" value="PJE99787.1"/>
    <property type="molecule type" value="Genomic_DNA"/>
</dbReference>
<evidence type="ECO:0000313" key="2">
    <source>
        <dbReference type="EMBL" id="PJE99787.1"/>
    </source>
</evidence>
<name>A0A2M8M6F2_9ACTN</name>
<comment type="caution">
    <text evidence="2">The sequence shown here is derived from an EMBL/GenBank/DDBJ whole genome shotgun (WGS) entry which is preliminary data.</text>
</comment>
<feature type="domain" description="BioF2-like acetyltransferase" evidence="1">
    <location>
        <begin position="169"/>
        <end position="310"/>
    </location>
</feature>
<keyword evidence="2" id="KW-0808">Transferase</keyword>
<accession>A0A2M8M6F2</accession>
<sequence>MSATLCRDPARFAALGPRWADLYRRCRAATPFQTHPWLHSWWLSYGLPGRLRLVLVHRAGQLVGAAPLMLAFRPFPVLVPLGTGISDHCDVLLDDSCADAAAAALAAGLRRAARTAVVDLREVRPGGCAERLYRHWSGPRRELADSVCLELPGLPPDGLLARLPRTSARRLRRKVRRLDRAGVEHRAVPAGEVPAAVAGLLRLHVLQWRGRGITPEHLRARFAGHLVRALTAMVRDGTARVTEYRLDGRVVAADAVLLSGDFLGGYLHGAHPGLRARVDVSAMLLRHDAEYAAATGRGVIGLLRGTEPYKLHWRPEAVTNRRLLLARPVMAPALRLRAAGRAARVRLAGAVRGRGPVPGVWWVRLNRWRALLAGAR</sequence>
<reference evidence="2 3" key="1">
    <citation type="submission" date="2017-11" db="EMBL/GenBank/DDBJ databases">
        <title>Streptomyces carmine sp. nov., a novel actinomycete isolated from Sophora alopecuroides in Xinjiang, China.</title>
        <authorList>
            <person name="Wang Y."/>
            <person name="Luo X."/>
            <person name="Wan C."/>
            <person name="Zhang L."/>
        </authorList>
    </citation>
    <scope>NUCLEOTIDE SEQUENCE [LARGE SCALE GENOMIC DNA]</scope>
    <source>
        <strain evidence="2 3">TRM SA0054</strain>
    </source>
</reference>
<evidence type="ECO:0000313" key="3">
    <source>
        <dbReference type="Proteomes" id="UP000230407"/>
    </source>
</evidence>
<keyword evidence="3" id="KW-1185">Reference proteome</keyword>
<gene>
    <name evidence="2" type="ORF">CUT44_03690</name>
</gene>
<dbReference type="InterPro" id="IPR038740">
    <property type="entry name" value="BioF2-like_GNAT_dom"/>
</dbReference>